<feature type="transmembrane region" description="Helical" evidence="1">
    <location>
        <begin position="104"/>
        <end position="121"/>
    </location>
</feature>
<dbReference type="AlphaFoldDB" id="A0A6C1BAK9"/>
<accession>A0A6C1BAK9</accession>
<name>A0A6C1BAK9_9RHOO</name>
<dbReference type="Pfam" id="PF05987">
    <property type="entry name" value="DUF898"/>
    <property type="match status" value="1"/>
</dbReference>
<dbReference type="InterPro" id="IPR010295">
    <property type="entry name" value="DUF898"/>
</dbReference>
<protein>
    <submittedName>
        <fullName evidence="2">DUF898 domain-containing protein</fullName>
    </submittedName>
</protein>
<dbReference type="RefSeq" id="WP_173768008.1">
    <property type="nucleotide sequence ID" value="NZ_CP048836.1"/>
</dbReference>
<gene>
    <name evidence="2" type="ORF">G3580_18440</name>
</gene>
<feature type="transmembrane region" description="Helical" evidence="1">
    <location>
        <begin position="152"/>
        <end position="172"/>
    </location>
</feature>
<dbReference type="Proteomes" id="UP000501991">
    <property type="component" value="Chromosome"/>
</dbReference>
<feature type="transmembrane region" description="Helical" evidence="1">
    <location>
        <begin position="30"/>
        <end position="52"/>
    </location>
</feature>
<keyword evidence="3" id="KW-1185">Reference proteome</keyword>
<dbReference type="EMBL" id="CP048836">
    <property type="protein sequence ID" value="QID19420.1"/>
    <property type="molecule type" value="Genomic_DNA"/>
</dbReference>
<reference evidence="2 3" key="1">
    <citation type="submission" date="2020-02" db="EMBL/GenBank/DDBJ databases">
        <title>Nitrogenibacter mangrovi gen. nov., sp. nov. isolated from mangrove sediment, a denitrifying betaproteobacterium.</title>
        <authorList>
            <person name="Liao H."/>
            <person name="Tian Y."/>
        </authorList>
    </citation>
    <scope>NUCLEOTIDE SEQUENCE [LARGE SCALE GENOMIC DNA]</scope>
    <source>
        <strain evidence="2 3">M9-3-2</strain>
    </source>
</reference>
<evidence type="ECO:0000313" key="2">
    <source>
        <dbReference type="EMBL" id="QID19420.1"/>
    </source>
</evidence>
<keyword evidence="1" id="KW-0472">Membrane</keyword>
<evidence type="ECO:0000256" key="1">
    <source>
        <dbReference type="SAM" id="Phobius"/>
    </source>
</evidence>
<keyword evidence="1" id="KW-1133">Transmembrane helix</keyword>
<sequence>MNAPDTLPAQVPPAPVHDRLPLSFTGSGGAYFRIWIVNVLLSIVTLGIYSAWAKVRRERYFLNNTVLDRSPFEYHADPIKILKGRLLVVSVLIVGNLASKFNPFLNLLVSVIFLVLLPWMISRAMRFRAHNTSWRGLRFRFTGTAGEAAKAWILWPIAAGLTLGILTPYALAAQRRYLVNHLRFGNEDFEVDLPVGPIYRMLLGAGLVFILVVAAFAALGISTVMFGSARAVGPDAQRMAVMSSVGFVVIGVYVGLALIAPYISVRLTNLVLNRSNLGDHGFLSQMRARRYMFIVLTNWLLTAITLGLYRPFAVVRLHRYRVEHIAMLPAGSLDDFVAVQEAEVRVLGEEAADLLDIDLGF</sequence>
<feature type="transmembrane region" description="Helical" evidence="1">
    <location>
        <begin position="239"/>
        <end position="263"/>
    </location>
</feature>
<keyword evidence="1" id="KW-0812">Transmembrane</keyword>
<proteinExistence type="predicted"/>
<feature type="transmembrane region" description="Helical" evidence="1">
    <location>
        <begin position="291"/>
        <end position="309"/>
    </location>
</feature>
<dbReference type="KEGG" id="azq:G3580_18440"/>
<feature type="transmembrane region" description="Helical" evidence="1">
    <location>
        <begin position="198"/>
        <end position="227"/>
    </location>
</feature>
<organism evidence="2 3">
    <name type="scientific">Nitrogeniibacter mangrovi</name>
    <dbReference type="NCBI Taxonomy" id="2016596"/>
    <lineage>
        <taxon>Bacteria</taxon>
        <taxon>Pseudomonadati</taxon>
        <taxon>Pseudomonadota</taxon>
        <taxon>Betaproteobacteria</taxon>
        <taxon>Rhodocyclales</taxon>
        <taxon>Zoogloeaceae</taxon>
        <taxon>Nitrogeniibacter</taxon>
    </lineage>
</organism>
<evidence type="ECO:0000313" key="3">
    <source>
        <dbReference type="Proteomes" id="UP000501991"/>
    </source>
</evidence>